<evidence type="ECO:0008006" key="5">
    <source>
        <dbReference type="Google" id="ProtNLM"/>
    </source>
</evidence>
<keyword evidence="4" id="KW-1185">Reference proteome</keyword>
<keyword evidence="1" id="KW-1133">Transmembrane helix</keyword>
<protein>
    <recommendedName>
        <fullName evidence="5">Thioredoxin domain-containing protein</fullName>
    </recommendedName>
</protein>
<dbReference type="InterPro" id="IPR036249">
    <property type="entry name" value="Thioredoxin-like_sf"/>
</dbReference>
<evidence type="ECO:0000256" key="2">
    <source>
        <dbReference type="SAM" id="SignalP"/>
    </source>
</evidence>
<gene>
    <name evidence="3" type="ORF">BLNAU_18718</name>
</gene>
<evidence type="ECO:0000313" key="3">
    <source>
        <dbReference type="EMBL" id="KAK2946357.1"/>
    </source>
</evidence>
<sequence>MMFLHLVHVLFFLCEPIVVPMTTDATNSICSPHDECVVLISAPWSESSQGAILAFENASSLVKIDKHVPHFVHISDISKDPNIIQSLMITEVPTIVYLNNHSHLVFDGIFDTESIVAFVETSCSHTMSRIDKTVIESIHGGSNRLGQSSFVLVNSEFQSDQSQYLLEIFSNLLKRNPHMAPLYYSDDPSLCKLLDTDCARPEIFAYTDAGISRPFAHAIPTPSSSLSQLNQFYDQFISFYEENRMCPFFDVAALLSSSSSVSAHQQRKIVLTVVSQREKALFARQKDLMRKLAANFSNVFDFAYLDPISIPLFLSSFSTINPPLSSFYSSLRSTSPSPSSDGDSAFPASVTLNDLPFICILDVPGRTLLTNSSVDVVGETSIADWLNLVISHSTPTPPSTKTPLRWNRMLSSISSILDLVNDPKMAFLAGIGISTSVSSLFFVILLRKHKPSKEIEKDLLVMVSQQKHATPEAVSPSLEVLKVQETVHEEPKKTKLKRKSD</sequence>
<dbReference type="EMBL" id="JARBJD010000230">
    <property type="protein sequence ID" value="KAK2946357.1"/>
    <property type="molecule type" value="Genomic_DNA"/>
</dbReference>
<accession>A0ABQ9X3V1</accession>
<keyword evidence="2" id="KW-0732">Signal</keyword>
<comment type="caution">
    <text evidence="3">The sequence shown here is derived from an EMBL/GenBank/DDBJ whole genome shotgun (WGS) entry which is preliminary data.</text>
</comment>
<dbReference type="Proteomes" id="UP001281761">
    <property type="component" value="Unassembled WGS sequence"/>
</dbReference>
<dbReference type="SUPFAM" id="SSF52833">
    <property type="entry name" value="Thioredoxin-like"/>
    <property type="match status" value="1"/>
</dbReference>
<evidence type="ECO:0000256" key="1">
    <source>
        <dbReference type="SAM" id="Phobius"/>
    </source>
</evidence>
<organism evidence="3 4">
    <name type="scientific">Blattamonas nauphoetae</name>
    <dbReference type="NCBI Taxonomy" id="2049346"/>
    <lineage>
        <taxon>Eukaryota</taxon>
        <taxon>Metamonada</taxon>
        <taxon>Preaxostyla</taxon>
        <taxon>Oxymonadida</taxon>
        <taxon>Blattamonas</taxon>
    </lineage>
</organism>
<feature type="chain" id="PRO_5045397039" description="Thioredoxin domain-containing protein" evidence="2">
    <location>
        <begin position="21"/>
        <end position="501"/>
    </location>
</feature>
<proteinExistence type="predicted"/>
<feature type="signal peptide" evidence="2">
    <location>
        <begin position="1"/>
        <end position="20"/>
    </location>
</feature>
<feature type="transmembrane region" description="Helical" evidence="1">
    <location>
        <begin position="425"/>
        <end position="446"/>
    </location>
</feature>
<name>A0ABQ9X3V1_9EUKA</name>
<keyword evidence="1" id="KW-0472">Membrane</keyword>
<keyword evidence="1" id="KW-0812">Transmembrane</keyword>
<evidence type="ECO:0000313" key="4">
    <source>
        <dbReference type="Proteomes" id="UP001281761"/>
    </source>
</evidence>
<reference evidence="3 4" key="1">
    <citation type="journal article" date="2022" name="bioRxiv">
        <title>Genomics of Preaxostyla Flagellates Illuminates Evolutionary Transitions and the Path Towards Mitochondrial Loss.</title>
        <authorList>
            <person name="Novak L.V.F."/>
            <person name="Treitli S.C."/>
            <person name="Pyrih J."/>
            <person name="Halakuc P."/>
            <person name="Pipaliya S.V."/>
            <person name="Vacek V."/>
            <person name="Brzon O."/>
            <person name="Soukal P."/>
            <person name="Eme L."/>
            <person name="Dacks J.B."/>
            <person name="Karnkowska A."/>
            <person name="Elias M."/>
            <person name="Hampl V."/>
        </authorList>
    </citation>
    <scope>NUCLEOTIDE SEQUENCE [LARGE SCALE GENOMIC DNA]</scope>
    <source>
        <strain evidence="3">NAU3</strain>
        <tissue evidence="3">Gut</tissue>
    </source>
</reference>
<dbReference type="Gene3D" id="3.40.30.10">
    <property type="entry name" value="Glutaredoxin"/>
    <property type="match status" value="1"/>
</dbReference>